<dbReference type="AlphaFoldDB" id="A0A846QTG9"/>
<dbReference type="Pfam" id="PF04071">
    <property type="entry name" value="zf-like"/>
    <property type="match status" value="1"/>
</dbReference>
<sequence length="88" mass="10212">MKHSYRFFRNTDCAYFPCHAKADPDSFNCLFCFCPLYFLEDCGGNPTDLHGIKDCSNCTLPHSPNGYDHIIARLKVEFDRRRRTGDND</sequence>
<dbReference type="RefSeq" id="WP_167941537.1">
    <property type="nucleotide sequence ID" value="NZ_JAATJA010000002.1"/>
</dbReference>
<dbReference type="InterPro" id="IPR007212">
    <property type="entry name" value="Zf-like"/>
</dbReference>
<name>A0A846QTG9_9BACT</name>
<protein>
    <submittedName>
        <fullName evidence="2">Zn-finger protein</fullName>
    </submittedName>
</protein>
<dbReference type="EMBL" id="JAATJA010000002">
    <property type="protein sequence ID" value="NJB68474.1"/>
    <property type="molecule type" value="Genomic_DNA"/>
</dbReference>
<feature type="domain" description="Cysteine-rich small" evidence="1">
    <location>
        <begin position="5"/>
        <end position="78"/>
    </location>
</feature>
<organism evidence="2 3">
    <name type="scientific">Desulfobaculum xiamenense</name>
    <dbReference type="NCBI Taxonomy" id="995050"/>
    <lineage>
        <taxon>Bacteria</taxon>
        <taxon>Pseudomonadati</taxon>
        <taxon>Thermodesulfobacteriota</taxon>
        <taxon>Desulfovibrionia</taxon>
        <taxon>Desulfovibrionales</taxon>
        <taxon>Desulfovibrionaceae</taxon>
        <taxon>Desulfobaculum</taxon>
    </lineage>
</organism>
<reference evidence="2 3" key="1">
    <citation type="submission" date="2020-03" db="EMBL/GenBank/DDBJ databases">
        <title>Genomic Encyclopedia of Type Strains, Phase IV (KMG-IV): sequencing the most valuable type-strain genomes for metagenomic binning, comparative biology and taxonomic classification.</title>
        <authorList>
            <person name="Goeker M."/>
        </authorList>
    </citation>
    <scope>NUCLEOTIDE SEQUENCE [LARGE SCALE GENOMIC DNA]</scope>
    <source>
        <strain evidence="2 3">DSM 24233</strain>
    </source>
</reference>
<accession>A0A846QTG9</accession>
<evidence type="ECO:0000313" key="2">
    <source>
        <dbReference type="EMBL" id="NJB68474.1"/>
    </source>
</evidence>
<proteinExistence type="predicted"/>
<evidence type="ECO:0000259" key="1">
    <source>
        <dbReference type="Pfam" id="PF04071"/>
    </source>
</evidence>
<keyword evidence="3" id="KW-1185">Reference proteome</keyword>
<comment type="caution">
    <text evidence="2">The sequence shown here is derived from an EMBL/GenBank/DDBJ whole genome shotgun (WGS) entry which is preliminary data.</text>
</comment>
<evidence type="ECO:0000313" key="3">
    <source>
        <dbReference type="Proteomes" id="UP000580856"/>
    </source>
</evidence>
<gene>
    <name evidence="2" type="ORF">GGQ74_002147</name>
</gene>
<dbReference type="Proteomes" id="UP000580856">
    <property type="component" value="Unassembled WGS sequence"/>
</dbReference>